<evidence type="ECO:0000313" key="2">
    <source>
        <dbReference type="Proteomes" id="UP000198897"/>
    </source>
</evidence>
<reference evidence="2" key="1">
    <citation type="submission" date="2016-10" db="EMBL/GenBank/DDBJ databases">
        <authorList>
            <person name="Varghese N."/>
            <person name="Submissions S."/>
        </authorList>
    </citation>
    <scope>NUCLEOTIDE SEQUENCE [LARGE SCALE GENOMIC DNA]</scope>
    <source>
        <strain evidence="2">FP5</strain>
    </source>
</reference>
<accession>A0A1I2JW94</accession>
<name>A0A1I2JW94_9BACI</name>
<gene>
    <name evidence="1" type="ORF">SAMN05216353_102177</name>
</gene>
<dbReference type="Proteomes" id="UP000198897">
    <property type="component" value="Unassembled WGS sequence"/>
</dbReference>
<keyword evidence="2" id="KW-1185">Reference proteome</keyword>
<dbReference type="AlphaFoldDB" id="A0A1I2JW94"/>
<organism evidence="1 2">
    <name type="scientific">Halobacillus alkaliphilus</name>
    <dbReference type="NCBI Taxonomy" id="396056"/>
    <lineage>
        <taxon>Bacteria</taxon>
        <taxon>Bacillati</taxon>
        <taxon>Bacillota</taxon>
        <taxon>Bacilli</taxon>
        <taxon>Bacillales</taxon>
        <taxon>Bacillaceae</taxon>
        <taxon>Halobacillus</taxon>
    </lineage>
</organism>
<sequence>MDYILTRTEFENDGHRSIHILDIRKAQYLIYYPEEISHLDHKLRAFLFTRLKGINEGLYDH</sequence>
<dbReference type="EMBL" id="FOOG01000002">
    <property type="protein sequence ID" value="SFF58403.1"/>
    <property type="molecule type" value="Genomic_DNA"/>
</dbReference>
<proteinExistence type="predicted"/>
<protein>
    <submittedName>
        <fullName evidence="1">Uncharacterized protein</fullName>
    </submittedName>
</protein>
<evidence type="ECO:0000313" key="1">
    <source>
        <dbReference type="EMBL" id="SFF58403.1"/>
    </source>
</evidence>